<organism evidence="3 5">
    <name type="scientific">Jeotgalicoccus coquinae</name>
    <dbReference type="NCBI Taxonomy" id="709509"/>
    <lineage>
        <taxon>Bacteria</taxon>
        <taxon>Bacillati</taxon>
        <taxon>Bacillota</taxon>
        <taxon>Bacilli</taxon>
        <taxon>Bacillales</taxon>
        <taxon>Staphylococcaceae</taxon>
        <taxon>Jeotgalicoccus</taxon>
    </lineage>
</organism>
<dbReference type="PANTHER" id="PTHR43849">
    <property type="entry name" value="BLL3936 PROTEIN"/>
    <property type="match status" value="1"/>
</dbReference>
<feature type="transmembrane region" description="Helical" evidence="1">
    <location>
        <begin position="482"/>
        <end position="505"/>
    </location>
</feature>
<keyword evidence="6" id="KW-1185">Reference proteome</keyword>
<dbReference type="EMBL" id="JACHFF010000001">
    <property type="protein sequence ID" value="MBB6422152.1"/>
    <property type="molecule type" value="Genomic_DNA"/>
</dbReference>
<feature type="transmembrane region" description="Helical" evidence="1">
    <location>
        <begin position="193"/>
        <end position="215"/>
    </location>
</feature>
<evidence type="ECO:0000313" key="3">
    <source>
        <dbReference type="EMBL" id="CAD2079517.1"/>
    </source>
</evidence>
<feature type="transmembrane region" description="Helical" evidence="1">
    <location>
        <begin position="426"/>
        <end position="447"/>
    </location>
</feature>
<feature type="transmembrane region" description="Helical" evidence="1">
    <location>
        <begin position="511"/>
        <end position="534"/>
    </location>
</feature>
<evidence type="ECO:0000256" key="1">
    <source>
        <dbReference type="SAM" id="Phobius"/>
    </source>
</evidence>
<dbReference type="PANTHER" id="PTHR43849:SF2">
    <property type="entry name" value="BLL3936 PROTEIN"/>
    <property type="match status" value="1"/>
</dbReference>
<proteinExistence type="predicted"/>
<keyword evidence="1" id="KW-1133">Transmembrane helix</keyword>
<dbReference type="Proteomes" id="UP000545588">
    <property type="component" value="Unassembled WGS sequence"/>
</dbReference>
<dbReference type="NCBIfam" id="TIGR02123">
    <property type="entry name" value="TRAP_fused"/>
    <property type="match status" value="1"/>
</dbReference>
<dbReference type="RefSeq" id="WP_184280663.1">
    <property type="nucleotide sequence ID" value="NZ_BMCO01000001.1"/>
</dbReference>
<feature type="transmembrane region" description="Helical" evidence="1">
    <location>
        <begin position="616"/>
        <end position="632"/>
    </location>
</feature>
<keyword evidence="1" id="KW-0472">Membrane</keyword>
<dbReference type="EMBL" id="CAJEWA010000006">
    <property type="protein sequence ID" value="CAD2079517.1"/>
    <property type="molecule type" value="Genomic_DNA"/>
</dbReference>
<feature type="transmembrane region" description="Helical" evidence="1">
    <location>
        <begin position="546"/>
        <end position="568"/>
    </location>
</feature>
<protein>
    <submittedName>
        <fullName evidence="3">Sialic acid TRAP transporter permease protein SiaT</fullName>
    </submittedName>
    <submittedName>
        <fullName evidence="4">TRAP transporter 4TM/12TM fusion protein</fullName>
    </submittedName>
</protein>
<feature type="transmembrane region" description="Helical" evidence="1">
    <location>
        <begin position="121"/>
        <end position="138"/>
    </location>
</feature>
<dbReference type="InterPro" id="IPR011853">
    <property type="entry name" value="TRAP_DctM-Dct_fused"/>
</dbReference>
<feature type="transmembrane region" description="Helical" evidence="1">
    <location>
        <begin position="34"/>
        <end position="54"/>
    </location>
</feature>
<name>A0A6V7RP22_9STAP</name>
<feature type="transmembrane region" description="Helical" evidence="1">
    <location>
        <begin position="453"/>
        <end position="475"/>
    </location>
</feature>
<keyword evidence="1" id="KW-0812">Transmembrane</keyword>
<gene>
    <name evidence="3" type="primary">siaT_1</name>
    <name evidence="4" type="ORF">HNR41_000078</name>
    <name evidence="3" type="ORF">JEOCOQ751_01503</name>
</gene>
<reference evidence="3 5" key="1">
    <citation type="submission" date="2020-07" db="EMBL/GenBank/DDBJ databases">
        <authorList>
            <person name="Criscuolo A."/>
        </authorList>
    </citation>
    <scope>NUCLEOTIDE SEQUENCE [LARGE SCALE GENOMIC DNA]</scope>
    <source>
        <strain evidence="3">CIP111751</strain>
    </source>
</reference>
<evidence type="ECO:0000259" key="2">
    <source>
        <dbReference type="Pfam" id="PF06808"/>
    </source>
</evidence>
<evidence type="ECO:0000313" key="4">
    <source>
        <dbReference type="EMBL" id="MBB6422152.1"/>
    </source>
</evidence>
<dbReference type="Pfam" id="PF06808">
    <property type="entry name" value="DctM"/>
    <property type="match status" value="1"/>
</dbReference>
<feature type="transmembrane region" description="Helical" evidence="1">
    <location>
        <begin position="90"/>
        <end position="109"/>
    </location>
</feature>
<feature type="transmembrane region" description="Helical" evidence="1">
    <location>
        <begin position="638"/>
        <end position="655"/>
    </location>
</feature>
<evidence type="ECO:0000313" key="6">
    <source>
        <dbReference type="Proteomes" id="UP000545588"/>
    </source>
</evidence>
<accession>A0A6V7RP22</accession>
<sequence>MNKQTEPAVAPDTQAIQEKYDKDSRTRKFSSKGTIWTVTILAVLYSLFHLYMVFNPMPALQQRSIHVAVGLALVYMLYPMFKKQDRSKLPILDWVLAAASLFTAGYILIEYQAIVTERGGVPNTVDIIMAIVTVLLILEAARRVTGWILPILALIFLAYPFFSHMDFLPNMMMTRPFDLGDIFGQLYLKTEGLYSTAIGASVNFIFLFILFGAFLQKSGMGQFFNDLALALAGAQRGGPAKVAVVSSGFMGSINGAAVANVVSTGAFTIPLMKKVGYHRNFAGAVEASASVGGQILPPIMGASAFIMAETTGINYGTIALAAMFPALLYYFAVIMQVHYRAGKKNLLGIPKADLPRIKEVMKERGHLLIPLVGLIVMLFMNMPIPRAAIFTIFLTIIVATLRKTTRMSFRDIFDGLALGAQQALSVMIACAVVGIIIGVVSLTSFGAIMTSAIAGLGAGSLFLTLFFTMIASMVLGMGLPSIPAYIITATMAAPALAEFGVPILLAHMFVFYFGIFANVTPPVALAAFAGAGIADGDPMKTGFQALRLSLAGFLIPFIFIYEPAMLLVDIDGLMTNAREYPLASFMDVAIVVASTTIGLIALAAGLEGFFKTHVNPLFRILLVISALLLVVPEGYTDIIGLGMAIAIFAVNYAKWKKETPAALH</sequence>
<feature type="domain" description="TRAP C4-dicarboxylate transport system permease DctM subunit" evidence="2">
    <location>
        <begin position="133"/>
        <end position="569"/>
    </location>
</feature>
<feature type="transmembrane region" description="Helical" evidence="1">
    <location>
        <begin position="145"/>
        <end position="162"/>
    </location>
</feature>
<dbReference type="InterPro" id="IPR010656">
    <property type="entry name" value="DctM"/>
</dbReference>
<reference evidence="4 6" key="2">
    <citation type="submission" date="2020-08" db="EMBL/GenBank/DDBJ databases">
        <title>Genomic Encyclopedia of Type Strains, Phase IV (KMG-IV): sequencing the most valuable type-strain genomes for metagenomic binning, comparative biology and taxonomic classification.</title>
        <authorList>
            <person name="Goeker M."/>
        </authorList>
    </citation>
    <scope>NUCLEOTIDE SEQUENCE [LARGE SCALE GENOMIC DNA]</scope>
    <source>
        <strain evidence="4 6">DSM 22419</strain>
    </source>
</reference>
<dbReference type="AlphaFoldDB" id="A0A6V7RP22"/>
<feature type="transmembrane region" description="Helical" evidence="1">
    <location>
        <begin position="580"/>
        <end position="604"/>
    </location>
</feature>
<comment type="caution">
    <text evidence="3">The sequence shown here is derived from an EMBL/GenBank/DDBJ whole genome shotgun (WGS) entry which is preliminary data.</text>
</comment>
<dbReference type="Proteomes" id="UP000534001">
    <property type="component" value="Unassembled WGS sequence"/>
</dbReference>
<feature type="transmembrane region" description="Helical" evidence="1">
    <location>
        <begin position="313"/>
        <end position="334"/>
    </location>
</feature>
<evidence type="ECO:0000313" key="5">
    <source>
        <dbReference type="Proteomes" id="UP000534001"/>
    </source>
</evidence>
<feature type="transmembrane region" description="Helical" evidence="1">
    <location>
        <begin position="60"/>
        <end position="78"/>
    </location>
</feature>